<dbReference type="RefSeq" id="WP_056976642.1">
    <property type="nucleotide sequence ID" value="NZ_AYYP01000030.1"/>
</dbReference>
<dbReference type="InterPro" id="IPR006225">
    <property type="entry name" value="PsdUridine_synth_RluC/D"/>
</dbReference>
<dbReference type="NCBIfam" id="TIGR00005">
    <property type="entry name" value="rluA_subfam"/>
    <property type="match status" value="1"/>
</dbReference>
<dbReference type="GO" id="GO:0000455">
    <property type="term" value="P:enzyme-directed rRNA pseudouridine synthesis"/>
    <property type="evidence" value="ECO:0007669"/>
    <property type="project" value="TreeGrafter"/>
</dbReference>
<dbReference type="Proteomes" id="UP000051008">
    <property type="component" value="Unassembled WGS sequence"/>
</dbReference>
<dbReference type="Gene3D" id="3.30.2350.10">
    <property type="entry name" value="Pseudouridine synthase"/>
    <property type="match status" value="1"/>
</dbReference>
<dbReference type="OrthoDB" id="9807829at2"/>
<dbReference type="GO" id="GO:0140098">
    <property type="term" value="F:catalytic activity, acting on RNA"/>
    <property type="evidence" value="ECO:0007669"/>
    <property type="project" value="UniProtKB-ARBA"/>
</dbReference>
<dbReference type="InterPro" id="IPR006145">
    <property type="entry name" value="PsdUridine_synth_RsuA/RluA"/>
</dbReference>
<comment type="caution">
    <text evidence="7">The sequence shown here is derived from an EMBL/GenBank/DDBJ whole genome shotgun (WGS) entry which is preliminary data.</text>
</comment>
<dbReference type="PROSITE" id="PS50889">
    <property type="entry name" value="S4"/>
    <property type="match status" value="1"/>
</dbReference>
<gene>
    <name evidence="7" type="ORF">FC14_GL001800</name>
</gene>
<dbReference type="EMBL" id="AYYP01000030">
    <property type="protein sequence ID" value="KRM64524.1"/>
    <property type="molecule type" value="Genomic_DNA"/>
</dbReference>
<comment type="function">
    <text evidence="5">Responsible for synthesis of pseudouridine from uracil.</text>
</comment>
<evidence type="ECO:0000256" key="4">
    <source>
        <dbReference type="PROSITE-ProRule" id="PRU00182"/>
    </source>
</evidence>
<comment type="similarity">
    <text evidence="2 5">Belongs to the pseudouridine synthase RluA family.</text>
</comment>
<dbReference type="GO" id="GO:0009982">
    <property type="term" value="F:pseudouridine synthase activity"/>
    <property type="evidence" value="ECO:0007669"/>
    <property type="project" value="InterPro"/>
</dbReference>
<dbReference type="GO" id="GO:0003723">
    <property type="term" value="F:RNA binding"/>
    <property type="evidence" value="ECO:0007669"/>
    <property type="project" value="UniProtKB-KW"/>
</dbReference>
<sequence>MEFTWQNEGKQQTLKKFLAARGVSHRLMGKIRRQKGAVLVDGKKVPFGTVLHQNEQVTLVLPEEKPVIKIAASPKPIEVLYEDANWLLVAKPAGLTSVPGPSNREDTLVNRVKYYLERNGRKNVVPHIITRLDRYTSGVVLLAKHSFAQGLIDKQVSNHEFDKRYYAIVAGQVTKQHGLIEAPLKRKEGENFQIVSPDGRQAVTEYWLKANLAGGSLVEVKLHTGRTHQIRVHFQSKGHPLLGDELYGGPLDMGIERQALHAYHLAFNDPFTNKRLVVEAPLPSDMKSVLAKLKVD</sequence>
<comment type="catalytic activity">
    <reaction evidence="1 5">
        <text>a uridine in RNA = a pseudouridine in RNA</text>
        <dbReference type="Rhea" id="RHEA:48348"/>
        <dbReference type="Rhea" id="RHEA-COMP:12068"/>
        <dbReference type="Rhea" id="RHEA-COMP:12069"/>
        <dbReference type="ChEBI" id="CHEBI:65314"/>
        <dbReference type="ChEBI" id="CHEBI:65315"/>
    </reaction>
</comment>
<organism evidence="7 8">
    <name type="scientific">Ligilactobacillus agilis DSM 20509</name>
    <dbReference type="NCBI Taxonomy" id="1423718"/>
    <lineage>
        <taxon>Bacteria</taxon>
        <taxon>Bacillati</taxon>
        <taxon>Bacillota</taxon>
        <taxon>Bacilli</taxon>
        <taxon>Lactobacillales</taxon>
        <taxon>Lactobacillaceae</taxon>
        <taxon>Ligilactobacillus</taxon>
    </lineage>
</organism>
<dbReference type="PROSITE" id="PS01129">
    <property type="entry name" value="PSI_RLU"/>
    <property type="match status" value="1"/>
</dbReference>
<dbReference type="InterPro" id="IPR006224">
    <property type="entry name" value="PsdUridine_synth_RluA-like_CS"/>
</dbReference>
<evidence type="ECO:0000256" key="3">
    <source>
        <dbReference type="PIRSR" id="PIRSR606225-1"/>
    </source>
</evidence>
<feature type="domain" description="Pseudouridine synthase RsuA/RluA-like" evidence="6">
    <location>
        <begin position="85"/>
        <end position="236"/>
    </location>
</feature>
<protein>
    <recommendedName>
        <fullName evidence="5">Pseudouridine synthase</fullName>
        <ecNumber evidence="5">5.4.99.-</ecNumber>
    </recommendedName>
</protein>
<accession>A0A0R2AMX4</accession>
<dbReference type="SUPFAM" id="SSF55120">
    <property type="entry name" value="Pseudouridine synthase"/>
    <property type="match status" value="1"/>
</dbReference>
<evidence type="ECO:0000256" key="1">
    <source>
        <dbReference type="ARBA" id="ARBA00000073"/>
    </source>
</evidence>
<evidence type="ECO:0000313" key="7">
    <source>
        <dbReference type="EMBL" id="KRM64524.1"/>
    </source>
</evidence>
<name>A0A0R2AMX4_9LACO</name>
<dbReference type="InterPro" id="IPR050188">
    <property type="entry name" value="RluA_PseudoU_synthase"/>
</dbReference>
<reference evidence="7 8" key="1">
    <citation type="journal article" date="2015" name="Genome Announc.">
        <title>Expanding the biotechnology potential of lactobacilli through comparative genomics of 213 strains and associated genera.</title>
        <authorList>
            <person name="Sun Z."/>
            <person name="Harris H.M."/>
            <person name="McCann A."/>
            <person name="Guo C."/>
            <person name="Argimon S."/>
            <person name="Zhang W."/>
            <person name="Yang X."/>
            <person name="Jeffery I.B."/>
            <person name="Cooney J.C."/>
            <person name="Kagawa T.F."/>
            <person name="Liu W."/>
            <person name="Song Y."/>
            <person name="Salvetti E."/>
            <person name="Wrobel A."/>
            <person name="Rasinkangas P."/>
            <person name="Parkhill J."/>
            <person name="Rea M.C."/>
            <person name="O'Sullivan O."/>
            <person name="Ritari J."/>
            <person name="Douillard F.P."/>
            <person name="Paul Ross R."/>
            <person name="Yang R."/>
            <person name="Briner A.E."/>
            <person name="Felis G.E."/>
            <person name="de Vos W.M."/>
            <person name="Barrangou R."/>
            <person name="Klaenhammer T.R."/>
            <person name="Caufield P.W."/>
            <person name="Cui Y."/>
            <person name="Zhang H."/>
            <person name="O'Toole P.W."/>
        </authorList>
    </citation>
    <scope>NUCLEOTIDE SEQUENCE [LARGE SCALE GENOMIC DNA]</scope>
    <source>
        <strain evidence="7 8">DSM 20509</strain>
    </source>
</reference>
<keyword evidence="4" id="KW-0694">RNA-binding</keyword>
<keyword evidence="5" id="KW-0413">Isomerase</keyword>
<dbReference type="PATRIC" id="fig|1423718.3.peg.1872"/>
<feature type="active site" evidence="3">
    <location>
        <position position="133"/>
    </location>
</feature>
<evidence type="ECO:0000256" key="2">
    <source>
        <dbReference type="ARBA" id="ARBA00010876"/>
    </source>
</evidence>
<dbReference type="Pfam" id="PF00849">
    <property type="entry name" value="PseudoU_synth_2"/>
    <property type="match status" value="1"/>
</dbReference>
<evidence type="ECO:0000259" key="6">
    <source>
        <dbReference type="Pfam" id="PF00849"/>
    </source>
</evidence>
<dbReference type="PANTHER" id="PTHR21600:SF35">
    <property type="entry name" value="PSEUDOURIDINE SYNTHASE"/>
    <property type="match status" value="1"/>
</dbReference>
<dbReference type="InterPro" id="IPR020103">
    <property type="entry name" value="PsdUridine_synth_cat_dom_sf"/>
</dbReference>
<evidence type="ECO:0000313" key="8">
    <source>
        <dbReference type="Proteomes" id="UP000051008"/>
    </source>
</evidence>
<evidence type="ECO:0000256" key="5">
    <source>
        <dbReference type="RuleBase" id="RU362028"/>
    </source>
</evidence>
<dbReference type="PANTHER" id="PTHR21600">
    <property type="entry name" value="MITOCHONDRIAL RNA PSEUDOURIDINE SYNTHASE"/>
    <property type="match status" value="1"/>
</dbReference>
<proteinExistence type="inferred from homology"/>
<dbReference type="AlphaFoldDB" id="A0A0R2AMX4"/>
<keyword evidence="8" id="KW-1185">Reference proteome</keyword>
<dbReference type="CDD" id="cd02869">
    <property type="entry name" value="PseudoU_synth_RluA_like"/>
    <property type="match status" value="1"/>
</dbReference>
<dbReference type="EC" id="5.4.99.-" evidence="5"/>